<comment type="caution">
    <text evidence="1">The sequence shown here is derived from an EMBL/GenBank/DDBJ whole genome shotgun (WGS) entry which is preliminary data.</text>
</comment>
<reference evidence="1 2" key="1">
    <citation type="submission" date="2019-05" db="EMBL/GenBank/DDBJ databases">
        <title>The compact genome of Giardia muris reveals important steps in the evolution of intestinal protozoan parasites.</title>
        <authorList>
            <person name="Xu F."/>
            <person name="Jimenez-Gonzalez A."/>
            <person name="Einarsson E."/>
            <person name="Astvaldsson A."/>
            <person name="Peirasmaki D."/>
            <person name="Eckmann L."/>
            <person name="Andersson J.O."/>
            <person name="Svard S.G."/>
            <person name="Jerlstrom-Hultqvist J."/>
        </authorList>
    </citation>
    <scope>NUCLEOTIDE SEQUENCE [LARGE SCALE GENOMIC DNA]</scope>
    <source>
        <strain evidence="1 2">Roberts-Thomson</strain>
    </source>
</reference>
<protein>
    <recommendedName>
        <fullName evidence="3">GSKIP domain-containing protein</fullName>
    </recommendedName>
</protein>
<evidence type="ECO:0008006" key="3">
    <source>
        <dbReference type="Google" id="ProtNLM"/>
    </source>
</evidence>
<organism evidence="1 2">
    <name type="scientific">Giardia muris</name>
    <dbReference type="NCBI Taxonomy" id="5742"/>
    <lineage>
        <taxon>Eukaryota</taxon>
        <taxon>Metamonada</taxon>
        <taxon>Diplomonadida</taxon>
        <taxon>Hexamitidae</taxon>
        <taxon>Giardiinae</taxon>
        <taxon>Giardia</taxon>
    </lineage>
</organism>
<dbReference type="EMBL" id="VDLU01000001">
    <property type="protein sequence ID" value="TNJ30357.1"/>
    <property type="molecule type" value="Genomic_DNA"/>
</dbReference>
<sequence>MHRFVREELEELKSLERDGELAVLTTEVVEGQGKATIRALNHTLSITISEEGFTCNGSTFPTIDSLLCELVPGFIQARLSKVSARLQSLA</sequence>
<name>A0A4Z1TAU9_GIAMU</name>
<proteinExistence type="predicted"/>
<keyword evidence="2" id="KW-1185">Reference proteome</keyword>
<dbReference type="AlphaFoldDB" id="A0A4Z1TAU9"/>
<dbReference type="Proteomes" id="UP000315496">
    <property type="component" value="Chromosome 1"/>
</dbReference>
<gene>
    <name evidence="1" type="ORF">GMRT_fx004</name>
</gene>
<evidence type="ECO:0000313" key="1">
    <source>
        <dbReference type="EMBL" id="TNJ30357.1"/>
    </source>
</evidence>
<dbReference type="VEuPathDB" id="GiardiaDB:GMRT_fx004"/>
<accession>A0A4Z1TAU9</accession>
<evidence type="ECO:0000313" key="2">
    <source>
        <dbReference type="Proteomes" id="UP000315496"/>
    </source>
</evidence>